<dbReference type="AlphaFoldDB" id="A0A839EZK1"/>
<protein>
    <submittedName>
        <fullName evidence="3">Uncharacterized protein</fullName>
    </submittedName>
</protein>
<evidence type="ECO:0000313" key="4">
    <source>
        <dbReference type="Proteomes" id="UP000550401"/>
    </source>
</evidence>
<dbReference type="RefSeq" id="WP_182531161.1">
    <property type="nucleotide sequence ID" value="NZ_JACGXL010000003.1"/>
</dbReference>
<accession>A0A839EZK1</accession>
<evidence type="ECO:0000313" key="3">
    <source>
        <dbReference type="EMBL" id="MBA8888093.1"/>
    </source>
</evidence>
<dbReference type="Proteomes" id="UP000550401">
    <property type="component" value="Unassembled WGS sequence"/>
</dbReference>
<feature type="signal peptide" evidence="2">
    <location>
        <begin position="1"/>
        <end position="24"/>
    </location>
</feature>
<feature type="compositionally biased region" description="Low complexity" evidence="1">
    <location>
        <begin position="280"/>
        <end position="294"/>
    </location>
</feature>
<evidence type="ECO:0000256" key="1">
    <source>
        <dbReference type="SAM" id="MobiDB-lite"/>
    </source>
</evidence>
<keyword evidence="4" id="KW-1185">Reference proteome</keyword>
<evidence type="ECO:0000256" key="2">
    <source>
        <dbReference type="SAM" id="SignalP"/>
    </source>
</evidence>
<gene>
    <name evidence="3" type="ORF">FHW12_002317</name>
</gene>
<sequence>MRFRTGATSVVFAGALLGALSAHAVTLNPRGMGQVLLYPYYTVNGGNDTLVSLANTTGSAKAVRVRVAEGENGRDAASINVYLAPFDTWTAAITRLADGTPGIVSSDDTCTLPEISTYSGSALSIGTGSLAFSDAAWTGAHADASDDPLAVRAGEGSIEAIEMGVLVATSGVDAATRRAATGSAGACNALYNAWVPPGFANLVTDGSDVTPALWNQHPAADLTNPTGGLYGTAYVVNVARGTVFSYAATALEDFRADPADRPRGTTASVVMHTPSGTAQPDLSSALDDPSDGSADADVVADGAMVRATYPAAHAIDAVTAVLTVGQADGEYTADPALGATTSFVFSYPTRRFYTDPALAGSAAIAPFSNLFAGNRRGVVSERLPYTSYAPDGASPLINCGVDLCANRLLSPGTSVEVLDLGAGAGAMLDSARTMQFDGAGASPAAFSASGRMFLAPDLALLFPTGTDDPLPALRFMRPSSGGQAFAGLPLIAFAATNFVNADVQGGVLANYSAASSLRTATSCWIYTPNGHPPHCG</sequence>
<reference evidence="3 4" key="1">
    <citation type="submission" date="2020-07" db="EMBL/GenBank/DDBJ databases">
        <title>Genomic Encyclopedia of Type Strains, Phase IV (KMG-V): Genome sequencing to study the core and pangenomes of soil and plant-associated prokaryotes.</title>
        <authorList>
            <person name="Whitman W."/>
        </authorList>
    </citation>
    <scope>NUCLEOTIDE SEQUENCE [LARGE SCALE GENOMIC DNA]</scope>
    <source>
        <strain evidence="3 4">RH2WT43</strain>
    </source>
</reference>
<feature type="region of interest" description="Disordered" evidence="1">
    <location>
        <begin position="257"/>
        <end position="294"/>
    </location>
</feature>
<feature type="chain" id="PRO_5032699813" evidence="2">
    <location>
        <begin position="25"/>
        <end position="536"/>
    </location>
</feature>
<comment type="caution">
    <text evidence="3">The sequence shown here is derived from an EMBL/GenBank/DDBJ whole genome shotgun (WGS) entry which is preliminary data.</text>
</comment>
<proteinExistence type="predicted"/>
<organism evidence="3 4">
    <name type="scientific">Dokdonella fugitiva</name>
    <dbReference type="NCBI Taxonomy" id="328517"/>
    <lineage>
        <taxon>Bacteria</taxon>
        <taxon>Pseudomonadati</taxon>
        <taxon>Pseudomonadota</taxon>
        <taxon>Gammaproteobacteria</taxon>
        <taxon>Lysobacterales</taxon>
        <taxon>Rhodanobacteraceae</taxon>
        <taxon>Dokdonella</taxon>
    </lineage>
</organism>
<keyword evidence="2" id="KW-0732">Signal</keyword>
<name>A0A839EZK1_9GAMM</name>
<dbReference type="EMBL" id="JACGXL010000003">
    <property type="protein sequence ID" value="MBA8888093.1"/>
    <property type="molecule type" value="Genomic_DNA"/>
</dbReference>